<evidence type="ECO:0000256" key="19">
    <source>
        <dbReference type="SAM" id="MobiDB-lite"/>
    </source>
</evidence>
<dbReference type="AlphaFoldDB" id="A0A8C0DYL7"/>
<comment type="catalytic activity">
    <reaction evidence="18">
        <text>L-glutamine(out) + L-arginine(in) + Na(+)(out) = L-glutamine(in) + L-arginine(out) + Na(+)(in)</text>
        <dbReference type="Rhea" id="RHEA:70835"/>
        <dbReference type="ChEBI" id="CHEBI:29101"/>
        <dbReference type="ChEBI" id="CHEBI:32682"/>
        <dbReference type="ChEBI" id="CHEBI:58359"/>
    </reaction>
</comment>
<evidence type="ECO:0000256" key="16">
    <source>
        <dbReference type="ARBA" id="ARBA00049090"/>
    </source>
</evidence>
<comment type="catalytic activity">
    <reaction evidence="17">
        <text>L-leucine(out) + L-arginine(in) + Na(+)(out) = L-leucine(in) + L-arginine(out) + Na(+)(in)</text>
        <dbReference type="Rhea" id="RHEA:70831"/>
        <dbReference type="ChEBI" id="CHEBI:29101"/>
        <dbReference type="ChEBI" id="CHEBI:32682"/>
        <dbReference type="ChEBI" id="CHEBI:57427"/>
    </reaction>
</comment>
<evidence type="ECO:0000256" key="10">
    <source>
        <dbReference type="ARBA" id="ARBA00038768"/>
    </source>
</evidence>
<feature type="transmembrane region" description="Helical" evidence="20">
    <location>
        <begin position="162"/>
        <end position="184"/>
    </location>
</feature>
<evidence type="ECO:0000256" key="8">
    <source>
        <dbReference type="ARBA" id="ARBA00023136"/>
    </source>
</evidence>
<feature type="region of interest" description="Disordered" evidence="19">
    <location>
        <begin position="1"/>
        <end position="33"/>
    </location>
</feature>
<dbReference type="FunFam" id="1.20.1740.10:FF:000056">
    <property type="entry name" value="Y+L amino acid transporter 2"/>
    <property type="match status" value="1"/>
</dbReference>
<dbReference type="InterPro" id="IPR002293">
    <property type="entry name" value="AA/rel_permease1"/>
</dbReference>
<evidence type="ECO:0000256" key="1">
    <source>
        <dbReference type="ARBA" id="ARBA00004651"/>
    </source>
</evidence>
<evidence type="ECO:0000256" key="20">
    <source>
        <dbReference type="SAM" id="Phobius"/>
    </source>
</evidence>
<dbReference type="Ensembl" id="ENSBMST00010030441.1">
    <property type="protein sequence ID" value="ENSBMSP00010027663.1"/>
    <property type="gene ID" value="ENSBMSG00010020066.1"/>
</dbReference>
<dbReference type="PANTHER" id="PTHR11785">
    <property type="entry name" value="AMINO ACID TRANSPORTER"/>
    <property type="match status" value="1"/>
</dbReference>
<evidence type="ECO:0000256" key="7">
    <source>
        <dbReference type="ARBA" id="ARBA00022989"/>
    </source>
</evidence>
<feature type="transmembrane region" description="Helical" evidence="20">
    <location>
        <begin position="48"/>
        <end position="71"/>
    </location>
</feature>
<comment type="subunit">
    <text evidence="10">Disulfide-linked heterodimer with the amino acid transport protein SLC3A2/4F2hc.</text>
</comment>
<dbReference type="GO" id="GO:0015179">
    <property type="term" value="F:L-amino acid transmembrane transporter activity"/>
    <property type="evidence" value="ECO:0007669"/>
    <property type="project" value="TreeGrafter"/>
</dbReference>
<feature type="transmembrane region" description="Helical" evidence="20">
    <location>
        <begin position="77"/>
        <end position="99"/>
    </location>
</feature>
<reference evidence="21" key="1">
    <citation type="submission" date="2023-09" db="UniProtKB">
        <authorList>
            <consortium name="Ensembl"/>
        </authorList>
    </citation>
    <scope>IDENTIFICATION</scope>
</reference>
<evidence type="ECO:0000256" key="11">
    <source>
        <dbReference type="ARBA" id="ARBA00039563"/>
    </source>
</evidence>
<evidence type="ECO:0000256" key="6">
    <source>
        <dbReference type="ARBA" id="ARBA00022970"/>
    </source>
</evidence>
<comment type="catalytic activity">
    <reaction evidence="15">
        <text>L-cysteine(out) + L-arginine(in) + Na(+)(out) = L-cysteine(in) + L-arginine(out) + Na(+)(in)</text>
        <dbReference type="Rhea" id="RHEA:70847"/>
        <dbReference type="ChEBI" id="CHEBI:29101"/>
        <dbReference type="ChEBI" id="CHEBI:32682"/>
        <dbReference type="ChEBI" id="CHEBI:35235"/>
    </reaction>
</comment>
<dbReference type="GeneTree" id="ENSGT00940000158295"/>
<evidence type="ECO:0000313" key="21">
    <source>
        <dbReference type="Ensembl" id="ENSBMSP00010027663.1"/>
    </source>
</evidence>
<comment type="subcellular location">
    <subcellularLocation>
        <location evidence="1">Cell membrane</location>
        <topology evidence="1">Multi-pass membrane protein</topology>
    </subcellularLocation>
</comment>
<evidence type="ECO:0000256" key="18">
    <source>
        <dbReference type="ARBA" id="ARBA00049892"/>
    </source>
</evidence>
<evidence type="ECO:0000256" key="17">
    <source>
        <dbReference type="ARBA" id="ARBA00049476"/>
    </source>
</evidence>
<comment type="similarity">
    <text evidence="2">Belongs to the amino acid-polyamine-organocation (APC) superfamily. L-type amino acid transporter (LAT) (TC 2.A.3.8) family.</text>
</comment>
<feature type="transmembrane region" description="Helical" evidence="20">
    <location>
        <begin position="111"/>
        <end position="130"/>
    </location>
</feature>
<proteinExistence type="inferred from homology"/>
<dbReference type="PANTHER" id="PTHR11785:SF398">
    <property type="entry name" value="Y+L AMINO ACID TRANSPORTER 2"/>
    <property type="match status" value="1"/>
</dbReference>
<keyword evidence="7 20" id="KW-1133">Transmembrane helix</keyword>
<organism evidence="21">
    <name type="scientific">Balaenoptera musculus</name>
    <name type="common">Blue whale</name>
    <dbReference type="NCBI Taxonomy" id="9771"/>
    <lineage>
        <taxon>Eukaryota</taxon>
        <taxon>Metazoa</taxon>
        <taxon>Chordata</taxon>
        <taxon>Craniata</taxon>
        <taxon>Vertebrata</taxon>
        <taxon>Euteleostomi</taxon>
        <taxon>Mammalia</taxon>
        <taxon>Eutheria</taxon>
        <taxon>Laurasiatheria</taxon>
        <taxon>Artiodactyla</taxon>
        <taxon>Whippomorpha</taxon>
        <taxon>Cetacea</taxon>
        <taxon>Mysticeti</taxon>
        <taxon>Balaenopteridae</taxon>
        <taxon>Balaenoptera</taxon>
    </lineage>
</organism>
<keyword evidence="5 20" id="KW-0812">Transmembrane</keyword>
<keyword evidence="3" id="KW-0813">Transport</keyword>
<comment type="catalytic activity">
    <reaction evidence="9">
        <text>L-arginine(in) + L-methionine(out) + Na(+)(out) = L-arginine(out) + L-methionine(in) + Na(+)(in)</text>
        <dbReference type="Rhea" id="RHEA:70843"/>
        <dbReference type="ChEBI" id="CHEBI:29101"/>
        <dbReference type="ChEBI" id="CHEBI:32682"/>
        <dbReference type="ChEBI" id="CHEBI:57844"/>
    </reaction>
</comment>
<dbReference type="Pfam" id="PF13520">
    <property type="entry name" value="AA_permease_2"/>
    <property type="match status" value="1"/>
</dbReference>
<keyword evidence="8 20" id="KW-0472">Membrane</keyword>
<keyword evidence="4" id="KW-1003">Cell membrane</keyword>
<evidence type="ECO:0000256" key="2">
    <source>
        <dbReference type="ARBA" id="ARBA00007040"/>
    </source>
</evidence>
<sequence length="229" mass="25062">MEARELESHHTPTYHLIPEASRPREEEDVSMLPQQSTETMQLKKEISLLNGVSLVVGNMIGSGIFVSKGVLVYTASYGLSLIIWAIGGLFSVVGALCYAELGTTITKSGASYAYILEAFGGFIAFIRLWASLLIVEPTSQAIIAITFANYITQPSFPTCEPPYLACRLLAAACMCLLTFVNCAYVKWGTRVQDTFTYAKVLALIAIIVMGLVKLCQEICPWPLGFLCRL</sequence>
<dbReference type="InterPro" id="IPR050598">
    <property type="entry name" value="AminoAcid_Transporter"/>
</dbReference>
<comment type="catalytic activity">
    <reaction evidence="14">
        <text>L-histidine(out) + L-arginine(in) + Na(+)(out) = L-histidine(in) + L-arginine(out) + Na(+)(in)</text>
        <dbReference type="Rhea" id="RHEA:70839"/>
        <dbReference type="ChEBI" id="CHEBI:29101"/>
        <dbReference type="ChEBI" id="CHEBI:32682"/>
        <dbReference type="ChEBI" id="CHEBI:57595"/>
    </reaction>
</comment>
<comment type="catalytic activity">
    <reaction evidence="16">
        <text>L-lysine(out) + L-arginine(in) = L-lysine(in) + L-arginine(out)</text>
        <dbReference type="Rhea" id="RHEA:70827"/>
        <dbReference type="ChEBI" id="CHEBI:32551"/>
        <dbReference type="ChEBI" id="CHEBI:32682"/>
    </reaction>
</comment>
<evidence type="ECO:0000256" key="12">
    <source>
        <dbReference type="ARBA" id="ARBA00042001"/>
    </source>
</evidence>
<evidence type="ECO:0000256" key="3">
    <source>
        <dbReference type="ARBA" id="ARBA00022448"/>
    </source>
</evidence>
<accession>A0A8C0DYL7</accession>
<dbReference type="Gene3D" id="1.20.1740.10">
    <property type="entry name" value="Amino acid/polyamine transporter I"/>
    <property type="match status" value="1"/>
</dbReference>
<evidence type="ECO:0000256" key="9">
    <source>
        <dbReference type="ARBA" id="ARBA00035819"/>
    </source>
</evidence>
<feature type="transmembrane region" description="Helical" evidence="20">
    <location>
        <begin position="196"/>
        <end position="214"/>
    </location>
</feature>
<evidence type="ECO:0000256" key="15">
    <source>
        <dbReference type="ARBA" id="ARBA00048509"/>
    </source>
</evidence>
<evidence type="ECO:0000256" key="4">
    <source>
        <dbReference type="ARBA" id="ARBA00022475"/>
    </source>
</evidence>
<gene>
    <name evidence="21" type="primary">SLC7A6</name>
</gene>
<evidence type="ECO:0000256" key="14">
    <source>
        <dbReference type="ARBA" id="ARBA00047956"/>
    </source>
</evidence>
<keyword evidence="6" id="KW-0029">Amino-acid transport</keyword>
<dbReference type="GO" id="GO:0005886">
    <property type="term" value="C:plasma membrane"/>
    <property type="evidence" value="ECO:0007669"/>
    <property type="project" value="UniProtKB-SubCell"/>
</dbReference>
<feature type="compositionally biased region" description="Basic and acidic residues" evidence="19">
    <location>
        <begin position="1"/>
        <end position="10"/>
    </location>
</feature>
<evidence type="ECO:0000256" key="5">
    <source>
        <dbReference type="ARBA" id="ARBA00022692"/>
    </source>
</evidence>
<protein>
    <recommendedName>
        <fullName evidence="11">Y+L amino acid transporter 2</fullName>
    </recommendedName>
    <alternativeName>
        <fullName evidence="13">Solute carrier family 7 member 6</fullName>
    </alternativeName>
    <alternativeName>
        <fullName evidence="12">y(+)L-type amino acid transporter 2</fullName>
    </alternativeName>
</protein>
<evidence type="ECO:0000256" key="13">
    <source>
        <dbReference type="ARBA" id="ARBA00042899"/>
    </source>
</evidence>
<name>A0A8C0DYL7_BALMU</name>